<gene>
    <name evidence="1" type="ORF">SAMN04488556_0371</name>
</gene>
<protein>
    <submittedName>
        <fullName evidence="1">Uncharacterized protein</fullName>
    </submittedName>
</protein>
<organism evidence="1 2">
    <name type="scientific">Halostagnicola kamekurae</name>
    <dbReference type="NCBI Taxonomy" id="619731"/>
    <lineage>
        <taxon>Archaea</taxon>
        <taxon>Methanobacteriati</taxon>
        <taxon>Methanobacteriota</taxon>
        <taxon>Stenosarchaea group</taxon>
        <taxon>Halobacteria</taxon>
        <taxon>Halobacteriales</taxon>
        <taxon>Natrialbaceae</taxon>
        <taxon>Halostagnicola</taxon>
    </lineage>
</organism>
<dbReference type="RefSeq" id="WP_092900778.1">
    <property type="nucleotide sequence ID" value="NZ_FOZS01000001.1"/>
</dbReference>
<proteinExistence type="predicted"/>
<reference evidence="2" key="1">
    <citation type="submission" date="2016-10" db="EMBL/GenBank/DDBJ databases">
        <authorList>
            <person name="Varghese N."/>
            <person name="Submissions S."/>
        </authorList>
    </citation>
    <scope>NUCLEOTIDE SEQUENCE [LARGE SCALE GENOMIC DNA]</scope>
    <source>
        <strain evidence="2">DSM 22427</strain>
    </source>
</reference>
<evidence type="ECO:0000313" key="1">
    <source>
        <dbReference type="EMBL" id="SFS36103.1"/>
    </source>
</evidence>
<evidence type="ECO:0000313" key="2">
    <source>
        <dbReference type="Proteomes" id="UP000199199"/>
    </source>
</evidence>
<name>A0A1I6P7D5_9EURY</name>
<dbReference type="OrthoDB" id="260081at2157"/>
<dbReference type="EMBL" id="FOZS01000001">
    <property type="protein sequence ID" value="SFS36103.1"/>
    <property type="molecule type" value="Genomic_DNA"/>
</dbReference>
<sequence length="138" mass="15153">MYRLPLVAFGLLEAAFPDRIVAAAERLAFDNPGEGRLRSWTLPMARLEGLVFCWLVLSGKTNAPVITRTIGVIGLPAFLAPRRFVTLALETAYENPADLELKPWVVPATRLLGVCYVAVALFSRRARAAANQDLDTVE</sequence>
<accession>A0A1I6P7D5</accession>
<dbReference type="AlphaFoldDB" id="A0A1I6P7D5"/>
<keyword evidence="2" id="KW-1185">Reference proteome</keyword>
<dbReference type="Proteomes" id="UP000199199">
    <property type="component" value="Unassembled WGS sequence"/>
</dbReference>